<dbReference type="PANTHER" id="PTHR43757">
    <property type="entry name" value="AMINOMETHYLTRANSFERASE"/>
    <property type="match status" value="1"/>
</dbReference>
<dbReference type="GO" id="GO:0032259">
    <property type="term" value="P:methylation"/>
    <property type="evidence" value="ECO:0007669"/>
    <property type="project" value="UniProtKB-KW"/>
</dbReference>
<dbReference type="InterPro" id="IPR028896">
    <property type="entry name" value="GcvT/YgfZ/DmdA"/>
</dbReference>
<keyword evidence="2" id="KW-0808">Transferase</keyword>
<dbReference type="PANTHER" id="PTHR43757:SF2">
    <property type="entry name" value="AMINOMETHYLTRANSFERASE, MITOCHONDRIAL"/>
    <property type="match status" value="1"/>
</dbReference>
<dbReference type="Proteomes" id="UP000199022">
    <property type="component" value="Unassembled WGS sequence"/>
</dbReference>
<dbReference type="Pfam" id="PF01571">
    <property type="entry name" value="GCV_T"/>
    <property type="match status" value="1"/>
</dbReference>
<dbReference type="AlphaFoldDB" id="A0A1I1QVJ2"/>
<evidence type="ECO:0000259" key="1">
    <source>
        <dbReference type="Pfam" id="PF01571"/>
    </source>
</evidence>
<dbReference type="InterPro" id="IPR006222">
    <property type="entry name" value="GCVT_N"/>
</dbReference>
<evidence type="ECO:0000313" key="2">
    <source>
        <dbReference type="EMBL" id="SFD26106.1"/>
    </source>
</evidence>
<dbReference type="EMBL" id="FOMD01000003">
    <property type="protein sequence ID" value="SFD26106.1"/>
    <property type="molecule type" value="Genomic_DNA"/>
</dbReference>
<dbReference type="GO" id="GO:0008168">
    <property type="term" value="F:methyltransferase activity"/>
    <property type="evidence" value="ECO:0007669"/>
    <property type="project" value="UniProtKB-KW"/>
</dbReference>
<organism evidence="2 3">
    <name type="scientific">Klenkia taihuensis</name>
    <dbReference type="NCBI Taxonomy" id="1225127"/>
    <lineage>
        <taxon>Bacteria</taxon>
        <taxon>Bacillati</taxon>
        <taxon>Actinomycetota</taxon>
        <taxon>Actinomycetes</taxon>
        <taxon>Geodermatophilales</taxon>
        <taxon>Geodermatophilaceae</taxon>
        <taxon>Klenkia</taxon>
    </lineage>
</organism>
<dbReference type="STRING" id="1225127.SAMN05661030_2988"/>
<evidence type="ECO:0000313" key="3">
    <source>
        <dbReference type="Proteomes" id="UP000199022"/>
    </source>
</evidence>
<name>A0A1I1QVJ2_9ACTN</name>
<keyword evidence="2" id="KW-0489">Methyltransferase</keyword>
<dbReference type="SUPFAM" id="SSF103025">
    <property type="entry name" value="Folate-binding domain"/>
    <property type="match status" value="1"/>
</dbReference>
<proteinExistence type="predicted"/>
<accession>A0A1I1QVJ2</accession>
<dbReference type="OrthoDB" id="2055370at2"/>
<gene>
    <name evidence="2" type="ORF">SAMN05661030_2988</name>
</gene>
<dbReference type="InterPro" id="IPR027266">
    <property type="entry name" value="TrmE/GcvT-like"/>
</dbReference>
<protein>
    <submittedName>
        <fullName evidence="2">Vanillate/3-O-methylgallate O-demethylase</fullName>
    </submittedName>
</protein>
<reference evidence="3" key="1">
    <citation type="submission" date="2016-10" db="EMBL/GenBank/DDBJ databases">
        <authorList>
            <person name="Varghese N."/>
            <person name="Submissions S."/>
        </authorList>
    </citation>
    <scope>NUCLEOTIDE SEQUENCE [LARGE SCALE GENOMIC DNA]</scope>
    <source>
        <strain evidence="3">DSM 45962</strain>
    </source>
</reference>
<dbReference type="RefSeq" id="WP_091560479.1">
    <property type="nucleotide sequence ID" value="NZ_BNAC01000001.1"/>
</dbReference>
<keyword evidence="3" id="KW-1185">Reference proteome</keyword>
<feature type="domain" description="GCVT N-terminal" evidence="1">
    <location>
        <begin position="36"/>
        <end position="256"/>
    </location>
</feature>
<sequence length="467" mass="51122">MTANNLQDVLDQAGSTVELLRNSQLGTYIYPVVPSEFTNFRREVKAWQQTAVLFDQSHHMTNLWVSGADALKLFTDTGINSTAVFPVDSAKQFVPVAPDGGVIGDGILFRLAEDEFVYVGRAPVANWLMFQAETGGYAVDVRNDPRSPSRPYGKQVTRDVWRFQIQGPRAWEVIEKVNGGTVEKVKFFRMGTMTIAGEEVRTLRHGMAGAPGLEIWGPYASYDKVREAILDAGAEFGLEPAGARAYSCNTLESGWIPSPLPAIYTGEELRAYREWLPAQGYEATNALAGSFVSSDIEDYYTNPWELGYGSFVKFDHDFIGRDALEAVDPATQRRKVTLAWNADDVAELLASPVRPGPGYQFFDLPNANYGSSNFDSVLDADGTVVGVSMFTGYSANERTALSLATVAPDVPLGAEVTVVWGEPDGGSGKTTVEPHEQFRVRAIVSPTPYAAMARETYQQGWRTSATS</sequence>
<dbReference type="Gene3D" id="3.30.1360.120">
    <property type="entry name" value="Probable tRNA modification gtpase trme, domain 1"/>
    <property type="match status" value="1"/>
</dbReference>